<protein>
    <submittedName>
        <fullName evidence="1">Uncharacterized protein</fullName>
    </submittedName>
</protein>
<dbReference type="Proteomes" id="UP000267159">
    <property type="component" value="Unassembled WGS sequence"/>
</dbReference>
<comment type="caution">
    <text evidence="1">The sequence shown here is derived from an EMBL/GenBank/DDBJ whole genome shotgun (WGS) entry which is preliminary data.</text>
</comment>
<dbReference type="Pfam" id="PF21732">
    <property type="entry name" value="DUF6864"/>
    <property type="match status" value="1"/>
</dbReference>
<reference evidence="1 2" key="1">
    <citation type="submission" date="2018-09" db="EMBL/GenBank/DDBJ databases">
        <title>Murine metabolic-syndrome-specific gut microbial biobank.</title>
        <authorList>
            <person name="Liu C."/>
        </authorList>
    </citation>
    <scope>NUCLEOTIDE SEQUENCE [LARGE SCALE GENOMIC DNA]</scope>
    <source>
        <strain evidence="1 2">0.1X-D8-26</strain>
    </source>
</reference>
<accession>A0A3L8ACB6</accession>
<sequence length="121" mass="13979">MCRINTDPHFKLIKSERANISFGSTVSVIIEDPIEGNMTFNVTLLQEDGAKNVTRLQFINEHMANVTIVNPGSTSNVMPTEPMEIGTYKNDYKLFMDYKLYKQYDDEDYRQINIEFGITKK</sequence>
<dbReference type="RefSeq" id="WP_121766297.1">
    <property type="nucleotide sequence ID" value="NZ_CANABO010000003.1"/>
</dbReference>
<dbReference type="AlphaFoldDB" id="A0A3L8ACB6"/>
<dbReference type="EMBL" id="RAZM01000005">
    <property type="protein sequence ID" value="RLT81401.1"/>
    <property type="molecule type" value="Genomic_DNA"/>
</dbReference>
<name>A0A3L8ACB6_9BACE</name>
<dbReference type="InterPro" id="IPR049197">
    <property type="entry name" value="DUF6864"/>
</dbReference>
<proteinExistence type="predicted"/>
<gene>
    <name evidence="1" type="ORF">D7Y07_02965</name>
</gene>
<organism evidence="1 2">
    <name type="scientific">Bacteroides acidifaciens</name>
    <dbReference type="NCBI Taxonomy" id="85831"/>
    <lineage>
        <taxon>Bacteria</taxon>
        <taxon>Pseudomonadati</taxon>
        <taxon>Bacteroidota</taxon>
        <taxon>Bacteroidia</taxon>
        <taxon>Bacteroidales</taxon>
        <taxon>Bacteroidaceae</taxon>
        <taxon>Bacteroides</taxon>
    </lineage>
</organism>
<evidence type="ECO:0000313" key="2">
    <source>
        <dbReference type="Proteomes" id="UP000267159"/>
    </source>
</evidence>
<evidence type="ECO:0000313" key="1">
    <source>
        <dbReference type="EMBL" id="RLT81401.1"/>
    </source>
</evidence>